<reference evidence="1 2" key="1">
    <citation type="journal article" date="2009" name="Nature">
        <title>The Sorghum bicolor genome and the diversification of grasses.</title>
        <authorList>
            <person name="Paterson A.H."/>
            <person name="Bowers J.E."/>
            <person name="Bruggmann R."/>
            <person name="Dubchak I."/>
            <person name="Grimwood J."/>
            <person name="Gundlach H."/>
            <person name="Haberer G."/>
            <person name="Hellsten U."/>
            <person name="Mitros T."/>
            <person name="Poliakov A."/>
            <person name="Schmutz J."/>
            <person name="Spannagl M."/>
            <person name="Tang H."/>
            <person name="Wang X."/>
            <person name="Wicker T."/>
            <person name="Bharti A.K."/>
            <person name="Chapman J."/>
            <person name="Feltus F.A."/>
            <person name="Gowik U."/>
            <person name="Grigoriev I.V."/>
            <person name="Lyons E."/>
            <person name="Maher C.A."/>
            <person name="Martis M."/>
            <person name="Narechania A."/>
            <person name="Otillar R.P."/>
            <person name="Penning B.W."/>
            <person name="Salamov A.A."/>
            <person name="Wang Y."/>
            <person name="Zhang L."/>
            <person name="Carpita N.C."/>
            <person name="Freeling M."/>
            <person name="Gingle A.R."/>
            <person name="Hash C.T."/>
            <person name="Keller B."/>
            <person name="Klein P."/>
            <person name="Kresovich S."/>
            <person name="McCann M.C."/>
            <person name="Ming R."/>
            <person name="Peterson D.G."/>
            <person name="Mehboob-ur-Rahman"/>
            <person name="Ware D."/>
            <person name="Westhoff P."/>
            <person name="Mayer K.F."/>
            <person name="Messing J."/>
            <person name="Rokhsar D.S."/>
        </authorList>
    </citation>
    <scope>NUCLEOTIDE SEQUENCE [LARGE SCALE GENOMIC DNA]</scope>
    <source>
        <strain evidence="2">cv. BTx623</strain>
    </source>
</reference>
<dbReference type="Proteomes" id="UP000000768">
    <property type="component" value="Chromosome 7"/>
</dbReference>
<evidence type="ECO:0000313" key="2">
    <source>
        <dbReference type="Proteomes" id="UP000000768"/>
    </source>
</evidence>
<protein>
    <submittedName>
        <fullName evidence="1">Uncharacterized protein</fullName>
    </submittedName>
</protein>
<organism evidence="1 2">
    <name type="scientific">Sorghum bicolor</name>
    <name type="common">Sorghum</name>
    <name type="synonym">Sorghum vulgare</name>
    <dbReference type="NCBI Taxonomy" id="4558"/>
    <lineage>
        <taxon>Eukaryota</taxon>
        <taxon>Viridiplantae</taxon>
        <taxon>Streptophyta</taxon>
        <taxon>Embryophyta</taxon>
        <taxon>Tracheophyta</taxon>
        <taxon>Spermatophyta</taxon>
        <taxon>Magnoliopsida</taxon>
        <taxon>Liliopsida</taxon>
        <taxon>Poales</taxon>
        <taxon>Poaceae</taxon>
        <taxon>PACMAD clade</taxon>
        <taxon>Panicoideae</taxon>
        <taxon>Andropogonodae</taxon>
        <taxon>Andropogoneae</taxon>
        <taxon>Sorghinae</taxon>
        <taxon>Sorghum</taxon>
    </lineage>
</organism>
<name>A0A1Z5R9W0_SORBI</name>
<dbReference type="InParanoid" id="A0A1Z5R9W0"/>
<accession>A0A1Z5R9W0</accession>
<dbReference type="EMBL" id="CM000766">
    <property type="protein sequence ID" value="OQU80538.1"/>
    <property type="molecule type" value="Genomic_DNA"/>
</dbReference>
<gene>
    <name evidence="1" type="ORF">SORBI_3007G141460</name>
</gene>
<sequence>MEALQHLIEHGTKKLNKTDNQPAGVPVAGLQLECRVS</sequence>
<dbReference type="Gramene" id="OQU80538">
    <property type="protein sequence ID" value="OQU80538"/>
    <property type="gene ID" value="SORBI_3007G141460"/>
</dbReference>
<proteinExistence type="predicted"/>
<evidence type="ECO:0000313" key="1">
    <source>
        <dbReference type="EMBL" id="OQU80538.1"/>
    </source>
</evidence>
<reference evidence="2" key="2">
    <citation type="journal article" date="2018" name="Plant J.">
        <title>The Sorghum bicolor reference genome: improved assembly, gene annotations, a transcriptome atlas, and signatures of genome organization.</title>
        <authorList>
            <person name="McCormick R.F."/>
            <person name="Truong S.K."/>
            <person name="Sreedasyam A."/>
            <person name="Jenkins J."/>
            <person name="Shu S."/>
            <person name="Sims D."/>
            <person name="Kennedy M."/>
            <person name="Amirebrahimi M."/>
            <person name="Weers B.D."/>
            <person name="McKinley B."/>
            <person name="Mattison A."/>
            <person name="Morishige D.T."/>
            <person name="Grimwood J."/>
            <person name="Schmutz J."/>
            <person name="Mullet J.E."/>
        </authorList>
    </citation>
    <scope>NUCLEOTIDE SEQUENCE [LARGE SCALE GENOMIC DNA]</scope>
    <source>
        <strain evidence="2">cv. BTx623</strain>
    </source>
</reference>
<keyword evidence="2" id="KW-1185">Reference proteome</keyword>
<dbReference type="AlphaFoldDB" id="A0A1Z5R9W0"/>